<gene>
    <name evidence="1" type="ORF">GBAR_LOCUS4600</name>
</gene>
<proteinExistence type="predicted"/>
<dbReference type="AlphaFoldDB" id="A0AA35W2Z6"/>
<name>A0AA35W2Z6_GEOBA</name>
<evidence type="ECO:0000313" key="2">
    <source>
        <dbReference type="Proteomes" id="UP001174909"/>
    </source>
</evidence>
<accession>A0AA35W2Z6</accession>
<protein>
    <submittedName>
        <fullName evidence="1">Uncharacterized protein</fullName>
    </submittedName>
</protein>
<sequence>MTLMLSAVFTHAAVLTLFVRRNKKLVASDFVLLAKSLHSSGSCNSKPTTLLASI</sequence>
<organism evidence="1 2">
    <name type="scientific">Geodia barretti</name>
    <name type="common">Barrett's horny sponge</name>
    <dbReference type="NCBI Taxonomy" id="519541"/>
    <lineage>
        <taxon>Eukaryota</taxon>
        <taxon>Metazoa</taxon>
        <taxon>Porifera</taxon>
        <taxon>Demospongiae</taxon>
        <taxon>Heteroscleromorpha</taxon>
        <taxon>Tetractinellida</taxon>
        <taxon>Astrophorina</taxon>
        <taxon>Geodiidae</taxon>
        <taxon>Geodia</taxon>
    </lineage>
</organism>
<dbReference type="Proteomes" id="UP001174909">
    <property type="component" value="Unassembled WGS sequence"/>
</dbReference>
<keyword evidence="2" id="KW-1185">Reference proteome</keyword>
<reference evidence="1" key="1">
    <citation type="submission" date="2023-03" db="EMBL/GenBank/DDBJ databases">
        <authorList>
            <person name="Steffen K."/>
            <person name="Cardenas P."/>
        </authorList>
    </citation>
    <scope>NUCLEOTIDE SEQUENCE</scope>
</reference>
<dbReference type="EMBL" id="CASHTH010000668">
    <property type="protein sequence ID" value="CAI8006203.1"/>
    <property type="molecule type" value="Genomic_DNA"/>
</dbReference>
<evidence type="ECO:0000313" key="1">
    <source>
        <dbReference type="EMBL" id="CAI8006203.1"/>
    </source>
</evidence>
<comment type="caution">
    <text evidence="1">The sequence shown here is derived from an EMBL/GenBank/DDBJ whole genome shotgun (WGS) entry which is preliminary data.</text>
</comment>